<proteinExistence type="predicted"/>
<dbReference type="EMBL" id="JADWDJ010000016">
    <property type="protein sequence ID" value="KAG5268839.1"/>
    <property type="molecule type" value="Genomic_DNA"/>
</dbReference>
<dbReference type="InterPro" id="IPR031526">
    <property type="entry name" value="DUF4698"/>
</dbReference>
<keyword evidence="3" id="KW-1185">Reference proteome</keyword>
<dbReference type="AlphaFoldDB" id="A0AAV6G2J1"/>
<reference evidence="2" key="1">
    <citation type="submission" date="2020-10" db="EMBL/GenBank/DDBJ databases">
        <title>Chromosome-scale genome assembly of the Allis shad, Alosa alosa.</title>
        <authorList>
            <person name="Margot Z."/>
            <person name="Christophe K."/>
            <person name="Cabau C."/>
            <person name="Louis A."/>
            <person name="Berthelot C."/>
            <person name="Parey E."/>
            <person name="Roest Crollius H."/>
            <person name="Montfort J."/>
            <person name="Robinson-Rechavi M."/>
            <person name="Bucao C."/>
            <person name="Bouchez O."/>
            <person name="Gislard M."/>
            <person name="Lluch J."/>
            <person name="Milhes M."/>
            <person name="Lampietro C."/>
            <person name="Lopez Roques C."/>
            <person name="Donnadieu C."/>
            <person name="Braasch I."/>
            <person name="Desvignes T."/>
            <person name="Postlethwait J."/>
            <person name="Bobe J."/>
            <person name="Guiguen Y."/>
        </authorList>
    </citation>
    <scope>NUCLEOTIDE SEQUENCE</scope>
    <source>
        <strain evidence="2">M-15738</strain>
        <tissue evidence="2">Blood</tissue>
    </source>
</reference>
<dbReference type="PANTHER" id="PTHR34754">
    <property type="entry name" value="COILED-COIL DOMAIN-CONTAINING PROTEIN 60"/>
    <property type="match status" value="1"/>
</dbReference>
<organism evidence="2 3">
    <name type="scientific">Alosa alosa</name>
    <name type="common">allis shad</name>
    <dbReference type="NCBI Taxonomy" id="278164"/>
    <lineage>
        <taxon>Eukaryota</taxon>
        <taxon>Metazoa</taxon>
        <taxon>Chordata</taxon>
        <taxon>Craniata</taxon>
        <taxon>Vertebrata</taxon>
        <taxon>Euteleostomi</taxon>
        <taxon>Actinopterygii</taxon>
        <taxon>Neopterygii</taxon>
        <taxon>Teleostei</taxon>
        <taxon>Clupei</taxon>
        <taxon>Clupeiformes</taxon>
        <taxon>Clupeoidei</taxon>
        <taxon>Clupeidae</taxon>
        <taxon>Alosa</taxon>
    </lineage>
</organism>
<dbReference type="PANTHER" id="PTHR34754:SF1">
    <property type="entry name" value="COILED-COIL DOMAIN-CONTAINING PROTEIN 60"/>
    <property type="match status" value="1"/>
</dbReference>
<evidence type="ECO:0000313" key="3">
    <source>
        <dbReference type="Proteomes" id="UP000823561"/>
    </source>
</evidence>
<accession>A0AAV6G2J1</accession>
<comment type="caution">
    <text evidence="2">The sequence shown here is derived from an EMBL/GenBank/DDBJ whole genome shotgun (WGS) entry which is preliminary data.</text>
</comment>
<sequence>MAEEIRRIAALLDQPLSDKDLDLISFVKHKFATEFKKETNYHPEKVVTRSDTKRVSVAAPDDQGKNNCERRRELLSTGFFSPANKPYKSVGILYNDNIDLFSSWLSPQDQKSLKSQWEKKFGKKPGVTTTSSKFNQEKAKRDESSLVGPAQAPQVGKGFLHLRQYLREMAAIQNTLRSGRPLVFCLREQDAHSVHARSSCDKVSSAEGEALKPVPLCLNEQLDPEEEAKLERAFLRKQENFSEQLKWIYKILCGISHMRNRDLKTLVPLNSVYVNIIMKDTEKTNVLLKQSHSSYSRPLGPNWRLLPIVPEDCQNITDVWETFLTQDTPEIKSAIGQSPRLRPRKKPLSEGETADMPPWFTVLEESIGSIEKKPPNSMPNEQISMLEKAKAEFLGIRRALNYQIETDVFEKKKNREERIKTLLKALMMSKTEPVLSTLLVSLKSEFREPKSTGSLWFARLRQDAFDLGGDKDSRFHDILEKIAKFQNLSTKNVPYTKEKCCLLVISLPASQLLRPALQEALLFLTNHVLQILPRQLRQWYQYLKLPFTVPMGPSNATSPAP</sequence>
<dbReference type="Proteomes" id="UP000823561">
    <property type="component" value="Chromosome 16"/>
</dbReference>
<evidence type="ECO:0000256" key="1">
    <source>
        <dbReference type="SAM" id="MobiDB-lite"/>
    </source>
</evidence>
<feature type="compositionally biased region" description="Basic and acidic residues" evidence="1">
    <location>
        <begin position="135"/>
        <end position="144"/>
    </location>
</feature>
<gene>
    <name evidence="2" type="ORF">AALO_G00217050</name>
</gene>
<protein>
    <submittedName>
        <fullName evidence="2">Uncharacterized protein</fullName>
    </submittedName>
</protein>
<evidence type="ECO:0000313" key="2">
    <source>
        <dbReference type="EMBL" id="KAG5268839.1"/>
    </source>
</evidence>
<feature type="region of interest" description="Disordered" evidence="1">
    <location>
        <begin position="116"/>
        <end position="150"/>
    </location>
</feature>
<name>A0AAV6G2J1_9TELE</name>